<evidence type="ECO:0000313" key="2">
    <source>
        <dbReference type="Proteomes" id="UP001057402"/>
    </source>
</evidence>
<keyword evidence="2" id="KW-1185">Reference proteome</keyword>
<comment type="caution">
    <text evidence="1">The sequence shown here is derived from an EMBL/GenBank/DDBJ whole genome shotgun (WGS) entry which is preliminary data.</text>
</comment>
<reference evidence="2" key="1">
    <citation type="journal article" date="2023" name="Front. Plant Sci.">
        <title>Chromosomal-level genome assembly of Melastoma candidum provides insights into trichome evolution.</title>
        <authorList>
            <person name="Zhong Y."/>
            <person name="Wu W."/>
            <person name="Sun C."/>
            <person name="Zou P."/>
            <person name="Liu Y."/>
            <person name="Dai S."/>
            <person name="Zhou R."/>
        </authorList>
    </citation>
    <scope>NUCLEOTIDE SEQUENCE [LARGE SCALE GENOMIC DNA]</scope>
</reference>
<evidence type="ECO:0000313" key="1">
    <source>
        <dbReference type="EMBL" id="KAI4375778.1"/>
    </source>
</evidence>
<gene>
    <name evidence="1" type="ORF">MLD38_013605</name>
</gene>
<dbReference type="EMBL" id="CM042883">
    <property type="protein sequence ID" value="KAI4375778.1"/>
    <property type="molecule type" value="Genomic_DNA"/>
</dbReference>
<organism evidence="1 2">
    <name type="scientific">Melastoma candidum</name>
    <dbReference type="NCBI Taxonomy" id="119954"/>
    <lineage>
        <taxon>Eukaryota</taxon>
        <taxon>Viridiplantae</taxon>
        <taxon>Streptophyta</taxon>
        <taxon>Embryophyta</taxon>
        <taxon>Tracheophyta</taxon>
        <taxon>Spermatophyta</taxon>
        <taxon>Magnoliopsida</taxon>
        <taxon>eudicotyledons</taxon>
        <taxon>Gunneridae</taxon>
        <taxon>Pentapetalae</taxon>
        <taxon>rosids</taxon>
        <taxon>malvids</taxon>
        <taxon>Myrtales</taxon>
        <taxon>Melastomataceae</taxon>
        <taxon>Melastomatoideae</taxon>
        <taxon>Melastomateae</taxon>
        <taxon>Melastoma</taxon>
    </lineage>
</organism>
<protein>
    <submittedName>
        <fullName evidence="1">Uncharacterized protein</fullName>
    </submittedName>
</protein>
<proteinExistence type="predicted"/>
<sequence>MRETTRLWAGQGEANKKKMTEEEKADREAKKMKMTARPTDDEVEDEGCSCPISPREPTQITGISAFFWCEYGALPSADQLRGLFSSFFQGHGFIDFHLSWLLVVELDDHAKSNFELICKEGYAKDNQNTASEPDQNHPNKSSQPVREDEDEDEEDSYTDFELVLLDYGFSYGSYAPLEGYAAYRTMLLKVLNFVRDIRPPSTIVFISEDAVPAFKEAGLVLYDWGAASRGEGFFPVGA</sequence>
<dbReference type="Proteomes" id="UP001057402">
    <property type="component" value="Chromosome 4"/>
</dbReference>
<name>A0ACB9RA35_9MYRT</name>
<accession>A0ACB9RA35</accession>